<feature type="chain" id="PRO_5030963830" evidence="2">
    <location>
        <begin position="26"/>
        <end position="443"/>
    </location>
</feature>
<protein>
    <submittedName>
        <fullName evidence="3">Copper amine oxidase</fullName>
    </submittedName>
</protein>
<reference evidence="3 4" key="1">
    <citation type="submission" date="2019-11" db="EMBL/GenBank/DDBJ databases">
        <title>Bacillus lacus genome.</title>
        <authorList>
            <person name="Allen C.J."/>
            <person name="Newman J.D."/>
        </authorList>
    </citation>
    <scope>NUCLEOTIDE SEQUENCE [LARGE SCALE GENOMIC DNA]</scope>
    <source>
        <strain evidence="3 4">KCTC 33946</strain>
    </source>
</reference>
<feature type="signal peptide" evidence="2">
    <location>
        <begin position="1"/>
        <end position="25"/>
    </location>
</feature>
<name>A0A7X2IY98_9BACI</name>
<feature type="transmembrane region" description="Helical" evidence="1">
    <location>
        <begin position="417"/>
        <end position="435"/>
    </location>
</feature>
<dbReference type="AlphaFoldDB" id="A0A7X2IY98"/>
<keyword evidence="1" id="KW-1133">Transmembrane helix</keyword>
<accession>A0A7X2IY98</accession>
<proteinExistence type="predicted"/>
<dbReference type="EMBL" id="WKKI01000008">
    <property type="protein sequence ID" value="MRX71890.1"/>
    <property type="molecule type" value="Genomic_DNA"/>
</dbReference>
<evidence type="ECO:0000313" key="4">
    <source>
        <dbReference type="Proteomes" id="UP000448867"/>
    </source>
</evidence>
<evidence type="ECO:0000256" key="1">
    <source>
        <dbReference type="SAM" id="Phobius"/>
    </source>
</evidence>
<dbReference type="Proteomes" id="UP000448867">
    <property type="component" value="Unassembled WGS sequence"/>
</dbReference>
<keyword evidence="1" id="KW-0812">Transmembrane</keyword>
<keyword evidence="1" id="KW-0472">Membrane</keyword>
<dbReference type="RefSeq" id="WP_154307019.1">
    <property type="nucleotide sequence ID" value="NZ_WKKI01000008.1"/>
</dbReference>
<sequence>MKLKRMIAPLLAMSLIVPGAGGAKAMENPTVSTPAADLRSTFDHLLSEHYVLAVTAMTKSFDSAEDAEQAMDALDQNAADMTPAVASVYGEEGAAEFQRIFGGHNDYTADLVAAAKENDGAARDAAEKEVEEFVQEFSTFLDTATEGNLPKTAAEEAIRLHEEQVLNVFDYYAAGEYEKAYKTFREGYKHMYVISKALSGAIVAQMPEKFQHTKVDEPAAELRSTLNSLAAEHFALAAIGMQKGYDKSEDYDFVSWAEDENTAEFKEALAGIYGEEGAAQFEKVWQDGHINAQAELVSASLEGNEEGEKAAKEKLHAFSANFGSFLSAATEGNLPEEDAQAAVKAHEETVIKTFEQYSSGEFQEAYSTFREGYALMYGVGEALGNAIVTQMPEKFAGTAVPEEMPKTGMGGTSNTAGMMWAGIAAAFAIGAGFAARRKTETAE</sequence>
<dbReference type="OrthoDB" id="2657432at2"/>
<organism evidence="3 4">
    <name type="scientific">Metabacillus lacus</name>
    <dbReference type="NCBI Taxonomy" id="1983721"/>
    <lineage>
        <taxon>Bacteria</taxon>
        <taxon>Bacillati</taxon>
        <taxon>Bacillota</taxon>
        <taxon>Bacilli</taxon>
        <taxon>Bacillales</taxon>
        <taxon>Bacillaceae</taxon>
        <taxon>Metabacillus</taxon>
    </lineage>
</organism>
<evidence type="ECO:0000256" key="2">
    <source>
        <dbReference type="SAM" id="SignalP"/>
    </source>
</evidence>
<comment type="caution">
    <text evidence="3">The sequence shown here is derived from an EMBL/GenBank/DDBJ whole genome shotgun (WGS) entry which is preliminary data.</text>
</comment>
<keyword evidence="2" id="KW-0732">Signal</keyword>
<evidence type="ECO:0000313" key="3">
    <source>
        <dbReference type="EMBL" id="MRX71890.1"/>
    </source>
</evidence>
<gene>
    <name evidence="3" type="ORF">GJU40_06850</name>
</gene>
<keyword evidence="4" id="KW-1185">Reference proteome</keyword>